<organism evidence="1 2">
    <name type="scientific">Vreelandella sulfidaeris</name>
    <dbReference type="NCBI Taxonomy" id="115553"/>
    <lineage>
        <taxon>Bacteria</taxon>
        <taxon>Pseudomonadati</taxon>
        <taxon>Pseudomonadota</taxon>
        <taxon>Gammaproteobacteria</taxon>
        <taxon>Oceanospirillales</taxon>
        <taxon>Halomonadaceae</taxon>
        <taxon>Vreelandella</taxon>
    </lineage>
</organism>
<name>A0A455UKS2_9GAMM</name>
<gene>
    <name evidence="1" type="ORF">HSBAA_62540</name>
</gene>
<reference evidence="1 2" key="1">
    <citation type="journal article" date="2019" name="Microbiol. Resour. Announc.">
        <title>Complete Genome Sequence of Halomonas sulfidaeris Strain Esulfide1 Isolated from a Metal Sulfide Rock at a Depth of 2,200 Meters, Obtained Using Nanopore Sequencing.</title>
        <authorList>
            <person name="Saito M."/>
            <person name="Nishigata A."/>
            <person name="Galipon J."/>
            <person name="Arakawa K."/>
        </authorList>
    </citation>
    <scope>NUCLEOTIDE SEQUENCE [LARGE SCALE GENOMIC DNA]</scope>
    <source>
        <strain evidence="1 2">ATCC BAA-803</strain>
    </source>
</reference>
<protein>
    <submittedName>
        <fullName evidence="1">Uncharacterized protein</fullName>
    </submittedName>
</protein>
<dbReference type="KEGG" id="hsr:HSBAA_62540"/>
<dbReference type="EMBL" id="AP019514">
    <property type="protein sequence ID" value="BBI64948.1"/>
    <property type="molecule type" value="Genomic_DNA"/>
</dbReference>
<dbReference type="AlphaFoldDB" id="A0A455UKS2"/>
<evidence type="ECO:0000313" key="2">
    <source>
        <dbReference type="Proteomes" id="UP000320231"/>
    </source>
</evidence>
<dbReference type="Proteomes" id="UP000320231">
    <property type="component" value="Chromosome"/>
</dbReference>
<sequence length="100" mass="11303">MRAFNRALGETLKDPEAAIEYVRERDSLIDVEIETRRLKLALDSVVDTPDAREYGVGVLMKSACARPSSWLPMPMTCRRCRRLTKCSILATCRRAVNANC</sequence>
<proteinExistence type="predicted"/>
<evidence type="ECO:0000313" key="1">
    <source>
        <dbReference type="EMBL" id="BBI64948.1"/>
    </source>
</evidence>
<accession>A0A455UKS2</accession>